<sequence>MFLHRHELKRLDIEIEFELVRLKYVNILEASPDMMDDVCFANKELTYFHQTHAEEVGMLMSCVLYKGKLKESPYKHLFNDNRWDEIYAVTRACCRLRMFRTGPILKRARVVMDSKLANWDSMEELPVEVPIAKELRFHSVFSCPISKEESTPENAPILLKCGHVICRSCVNRISYNMTRFVCL</sequence>
<keyword evidence="2" id="KW-1185">Reference proteome</keyword>
<proteinExistence type="predicted"/>
<organism evidence="1 2">
    <name type="scientific">Peronosclerospora sorghi</name>
    <dbReference type="NCBI Taxonomy" id="230839"/>
    <lineage>
        <taxon>Eukaryota</taxon>
        <taxon>Sar</taxon>
        <taxon>Stramenopiles</taxon>
        <taxon>Oomycota</taxon>
        <taxon>Peronosporomycetes</taxon>
        <taxon>Peronosporales</taxon>
        <taxon>Peronosporaceae</taxon>
        <taxon>Peronosclerospora</taxon>
    </lineage>
</organism>
<evidence type="ECO:0000313" key="2">
    <source>
        <dbReference type="Proteomes" id="UP001163321"/>
    </source>
</evidence>
<gene>
    <name evidence="1" type="ORF">PsorP6_006861</name>
</gene>
<comment type="caution">
    <text evidence="1">The sequence shown here is derived from an EMBL/GenBank/DDBJ whole genome shotgun (WGS) entry which is preliminary data.</text>
</comment>
<accession>A0ACC0WCN7</accession>
<dbReference type="EMBL" id="CM047582">
    <property type="protein sequence ID" value="KAI9915875.1"/>
    <property type="molecule type" value="Genomic_DNA"/>
</dbReference>
<evidence type="ECO:0000313" key="1">
    <source>
        <dbReference type="EMBL" id="KAI9915875.1"/>
    </source>
</evidence>
<dbReference type="Proteomes" id="UP001163321">
    <property type="component" value="Chromosome 3"/>
</dbReference>
<reference evidence="1 2" key="1">
    <citation type="journal article" date="2022" name="bioRxiv">
        <title>The genome of the oomycete Peronosclerospora sorghi, a cosmopolitan pathogen of maize and sorghum, is inflated with dispersed pseudogenes.</title>
        <authorList>
            <person name="Fletcher K."/>
            <person name="Martin F."/>
            <person name="Isakeit T."/>
            <person name="Cavanaugh K."/>
            <person name="Magill C."/>
            <person name="Michelmore R."/>
        </authorList>
    </citation>
    <scope>NUCLEOTIDE SEQUENCE [LARGE SCALE GENOMIC DNA]</scope>
    <source>
        <strain evidence="1">P6</strain>
    </source>
</reference>
<name>A0ACC0WCN7_9STRA</name>
<protein>
    <submittedName>
        <fullName evidence="1">Uncharacterized protein</fullName>
    </submittedName>
</protein>